<dbReference type="PANTHER" id="PTHR33495:SF2">
    <property type="entry name" value="ANTI-SIGMA FACTOR ANTAGONIST TM_1081-RELATED"/>
    <property type="match status" value="1"/>
</dbReference>
<dbReference type="PROSITE" id="PS50801">
    <property type="entry name" value="STAS"/>
    <property type="match status" value="1"/>
</dbReference>
<dbReference type="Proteomes" id="UP000063699">
    <property type="component" value="Chromosome"/>
</dbReference>
<gene>
    <name evidence="4" type="ORF">AOZ06_29990</name>
</gene>
<dbReference type="OrthoDB" id="3481860at2"/>
<keyword evidence="5" id="KW-1185">Reference proteome</keyword>
<dbReference type="SUPFAM" id="SSF52091">
    <property type="entry name" value="SpoIIaa-like"/>
    <property type="match status" value="1"/>
</dbReference>
<accession>A0A0N9I7F8</accession>
<comment type="similarity">
    <text evidence="1 2">Belongs to the anti-sigma-factor antagonist family.</text>
</comment>
<dbReference type="InterPro" id="IPR036513">
    <property type="entry name" value="STAS_dom_sf"/>
</dbReference>
<protein>
    <recommendedName>
        <fullName evidence="2">Anti-sigma factor antagonist</fullName>
    </recommendedName>
</protein>
<dbReference type="Gene3D" id="3.30.750.24">
    <property type="entry name" value="STAS domain"/>
    <property type="match status" value="1"/>
</dbReference>
<evidence type="ECO:0000313" key="5">
    <source>
        <dbReference type="Proteomes" id="UP000063699"/>
    </source>
</evidence>
<dbReference type="Pfam" id="PF01740">
    <property type="entry name" value="STAS"/>
    <property type="match status" value="1"/>
</dbReference>
<organism evidence="4 5">
    <name type="scientific">Kibdelosporangium phytohabitans</name>
    <dbReference type="NCBI Taxonomy" id="860235"/>
    <lineage>
        <taxon>Bacteria</taxon>
        <taxon>Bacillati</taxon>
        <taxon>Actinomycetota</taxon>
        <taxon>Actinomycetes</taxon>
        <taxon>Pseudonocardiales</taxon>
        <taxon>Pseudonocardiaceae</taxon>
        <taxon>Kibdelosporangium</taxon>
    </lineage>
</organism>
<dbReference type="InterPro" id="IPR002645">
    <property type="entry name" value="STAS_dom"/>
</dbReference>
<feature type="domain" description="STAS" evidence="3">
    <location>
        <begin position="25"/>
        <end position="135"/>
    </location>
</feature>
<dbReference type="KEGG" id="kphy:AOZ06_29990"/>
<dbReference type="EMBL" id="CP012752">
    <property type="protein sequence ID" value="ALG10564.1"/>
    <property type="molecule type" value="Genomic_DNA"/>
</dbReference>
<evidence type="ECO:0000259" key="3">
    <source>
        <dbReference type="PROSITE" id="PS50801"/>
    </source>
</evidence>
<proteinExistence type="inferred from homology"/>
<reference evidence="4 5" key="1">
    <citation type="submission" date="2015-07" db="EMBL/GenBank/DDBJ databases">
        <title>Genome sequencing of Kibdelosporangium phytohabitans.</title>
        <authorList>
            <person name="Qin S."/>
            <person name="Xing K."/>
        </authorList>
    </citation>
    <scope>NUCLEOTIDE SEQUENCE [LARGE SCALE GENOMIC DNA]</scope>
    <source>
        <strain evidence="4 5">KLBMP1111</strain>
    </source>
</reference>
<dbReference type="InterPro" id="IPR003658">
    <property type="entry name" value="Anti-sigma_ant"/>
</dbReference>
<evidence type="ECO:0000313" key="4">
    <source>
        <dbReference type="EMBL" id="ALG10564.1"/>
    </source>
</evidence>
<evidence type="ECO:0000256" key="1">
    <source>
        <dbReference type="ARBA" id="ARBA00009013"/>
    </source>
</evidence>
<dbReference type="STRING" id="860235.AOZ06_29990"/>
<name>A0A0N9I7F8_9PSEU</name>
<dbReference type="GO" id="GO:0043856">
    <property type="term" value="F:anti-sigma factor antagonist activity"/>
    <property type="evidence" value="ECO:0007669"/>
    <property type="project" value="InterPro"/>
</dbReference>
<dbReference type="AlphaFoldDB" id="A0A0N9I7F8"/>
<dbReference type="CDD" id="cd07043">
    <property type="entry name" value="STAS_anti-anti-sigma_factors"/>
    <property type="match status" value="1"/>
</dbReference>
<sequence>MDFRGCTPYEEHPMSTDVFHDEELVSVDVSREADVVVVRVTGELDMSTLEPVERAVWQELAADPRGLVVDMRDVTFCGSTGLRLLVQARQRATSTRAGFRVVTAMNPTVSRVLEISGLDTVFEQCESVSDAVRELTAAA</sequence>
<dbReference type="PANTHER" id="PTHR33495">
    <property type="entry name" value="ANTI-SIGMA FACTOR ANTAGONIST TM_1081-RELATED-RELATED"/>
    <property type="match status" value="1"/>
</dbReference>
<dbReference type="NCBIfam" id="TIGR00377">
    <property type="entry name" value="ant_ant_sig"/>
    <property type="match status" value="1"/>
</dbReference>
<evidence type="ECO:0000256" key="2">
    <source>
        <dbReference type="RuleBase" id="RU003749"/>
    </source>
</evidence>